<reference evidence="1 2" key="1">
    <citation type="submission" date="2016-10" db="EMBL/GenBank/DDBJ databases">
        <authorList>
            <person name="de Groot N.N."/>
        </authorList>
    </citation>
    <scope>NUCLEOTIDE SEQUENCE [LARGE SCALE GENOMIC DNA]</scope>
    <source>
        <strain evidence="1 2">DSM 45514</strain>
    </source>
</reference>
<dbReference type="InterPro" id="IPR022477">
    <property type="entry name" value="Spore_YqfC"/>
</dbReference>
<dbReference type="AlphaFoldDB" id="A0A1G6P2W9"/>
<dbReference type="InterPro" id="IPR022476">
    <property type="entry name" value="Spore_YabP/YqfC"/>
</dbReference>
<gene>
    <name evidence="1" type="ORF">SAMN04488112_11543</name>
</gene>
<dbReference type="EMBL" id="FMZA01000015">
    <property type="protein sequence ID" value="SDC74409.1"/>
    <property type="molecule type" value="Genomic_DNA"/>
</dbReference>
<proteinExistence type="predicted"/>
<name>A0A1G6P2W9_9BACL</name>
<evidence type="ECO:0000313" key="2">
    <source>
        <dbReference type="Proteomes" id="UP000199387"/>
    </source>
</evidence>
<organism evidence="1 2">
    <name type="scientific">Melghirimyces thermohalophilus</name>
    <dbReference type="NCBI Taxonomy" id="1236220"/>
    <lineage>
        <taxon>Bacteria</taxon>
        <taxon>Bacillati</taxon>
        <taxon>Bacillota</taxon>
        <taxon>Bacilli</taxon>
        <taxon>Bacillales</taxon>
        <taxon>Thermoactinomycetaceae</taxon>
        <taxon>Melghirimyces</taxon>
    </lineage>
</organism>
<keyword evidence="2" id="KW-1185">Reference proteome</keyword>
<sequence>MGKLGSKLKKVASDWLDIPQDVSANLPRVLMIGPYRVHVENHQGVASFSEGELQLKTEGGRLSVTGKKLTIHAIYPDEVWVEGEISEVKFLS</sequence>
<dbReference type="NCBIfam" id="TIGR02856">
    <property type="entry name" value="spore_yqfC"/>
    <property type="match status" value="1"/>
</dbReference>
<dbReference type="STRING" id="1236220.SAMN04488112_11543"/>
<dbReference type="RefSeq" id="WP_091571207.1">
    <property type="nucleotide sequence ID" value="NZ_FMZA01000015.1"/>
</dbReference>
<accession>A0A1G6P2W9</accession>
<dbReference type="OrthoDB" id="2989236at2"/>
<evidence type="ECO:0000313" key="1">
    <source>
        <dbReference type="EMBL" id="SDC74409.1"/>
    </source>
</evidence>
<dbReference type="InterPro" id="IPR038705">
    <property type="entry name" value="YabP_sf"/>
</dbReference>
<dbReference type="Gene3D" id="2.60.40.2000">
    <property type="match status" value="1"/>
</dbReference>
<dbReference type="Pfam" id="PF07873">
    <property type="entry name" value="YabP"/>
    <property type="match status" value="1"/>
</dbReference>
<dbReference type="Proteomes" id="UP000199387">
    <property type="component" value="Unassembled WGS sequence"/>
</dbReference>
<protein>
    <submittedName>
        <fullName evidence="1">Sporulation protein YqfC</fullName>
    </submittedName>
</protein>